<sequence length="420" mass="46793">MTVLTYRGLPCWFATLLLVISFAAMNCTAQEPRDSDNKPLKVFILAGQSNMQGHAHVRTIEAMRLNAKAAPLLDRMLNADGRYRTCEKTWISSIGSSNEEKTGRLTVGFGASANGPKIGPEFMFGLAMESMLDEPILIIKTAWGGKSLHTDFRPPSAGAYEFNDAQLATIKKQGKDIEQIKTEKASATGYYYRLMRDHVKSVLANISRVHPDYDAERGYELAGFVWFQGWNDMVDGGAYPDRNRPGGYDEYSHLLSQFIRDVRSDFDAPELPFVIGVMGVNGATSQYGPEQQRYKAVHQNFRDAMAAPVKTAKPAGSVVAVLTEEYWDAEAADLRRREKSIKPNVDKVKAAMKQNLIRRDEGEAKIEMIYAGAFDERELQILRTSTSNFEFHYMGSAGIMAQIGNGFAEAMARMIQQPVP</sequence>
<keyword evidence="2" id="KW-0732">Signal</keyword>
<dbReference type="PANTHER" id="PTHR31988:SF19">
    <property type="entry name" value="9-O-ACETYL-N-ACETYLNEURAMINIC ACID DEACETYLASE-RELATED"/>
    <property type="match status" value="1"/>
</dbReference>
<dbReference type="SUPFAM" id="SSF52266">
    <property type="entry name" value="SGNH hydrolase"/>
    <property type="match status" value="1"/>
</dbReference>
<reference evidence="4 5" key="1">
    <citation type="journal article" date="2022" name="Syst. Appl. Microbiol.">
        <title>Rhodopirellula aestuarii sp. nov., a novel member of the genus Rhodopirellula isolated from brackish sediments collected in the Tagus River estuary, Portugal.</title>
        <authorList>
            <person name="Vitorino I.R."/>
            <person name="Klimek D."/>
            <person name="Calusinska M."/>
            <person name="Lobo-da-Cunha A."/>
            <person name="Vasconcelos V."/>
            <person name="Lage O.M."/>
        </authorList>
    </citation>
    <scope>NUCLEOTIDE SEQUENCE [LARGE SCALE GENOMIC DNA]</scope>
    <source>
        <strain evidence="4 5">ICT_H3.1</strain>
    </source>
</reference>
<evidence type="ECO:0000256" key="1">
    <source>
        <dbReference type="ARBA" id="ARBA00022801"/>
    </source>
</evidence>
<dbReference type="Proteomes" id="UP001202961">
    <property type="component" value="Unassembled WGS sequence"/>
</dbReference>
<dbReference type="InterPro" id="IPR005181">
    <property type="entry name" value="SASA"/>
</dbReference>
<protein>
    <submittedName>
        <fullName evidence="4">Sialate O-acetylesterase</fullName>
    </submittedName>
</protein>
<dbReference type="InterPro" id="IPR036514">
    <property type="entry name" value="SGNH_hydro_sf"/>
</dbReference>
<feature type="chain" id="PRO_5045130648" evidence="2">
    <location>
        <begin position="30"/>
        <end position="420"/>
    </location>
</feature>
<keyword evidence="5" id="KW-1185">Reference proteome</keyword>
<evidence type="ECO:0000313" key="5">
    <source>
        <dbReference type="Proteomes" id="UP001202961"/>
    </source>
</evidence>
<feature type="signal peptide" evidence="2">
    <location>
        <begin position="1"/>
        <end position="29"/>
    </location>
</feature>
<evidence type="ECO:0000259" key="3">
    <source>
        <dbReference type="Pfam" id="PF03629"/>
    </source>
</evidence>
<evidence type="ECO:0000256" key="2">
    <source>
        <dbReference type="SAM" id="SignalP"/>
    </source>
</evidence>
<dbReference type="RefSeq" id="WP_250927988.1">
    <property type="nucleotide sequence ID" value="NZ_JAMQBK010000021.1"/>
</dbReference>
<accession>A0ABT0U0N4</accession>
<dbReference type="PANTHER" id="PTHR31988">
    <property type="entry name" value="ESTERASE, PUTATIVE (DUF303)-RELATED"/>
    <property type="match status" value="1"/>
</dbReference>
<keyword evidence="1" id="KW-0378">Hydrolase</keyword>
<dbReference type="Pfam" id="PF03629">
    <property type="entry name" value="SASA"/>
    <property type="match status" value="1"/>
</dbReference>
<dbReference type="Gene3D" id="3.40.50.1110">
    <property type="entry name" value="SGNH hydrolase"/>
    <property type="match status" value="1"/>
</dbReference>
<name>A0ABT0U0N4_9BACT</name>
<comment type="caution">
    <text evidence="4">The sequence shown here is derived from an EMBL/GenBank/DDBJ whole genome shotgun (WGS) entry which is preliminary data.</text>
</comment>
<evidence type="ECO:0000313" key="4">
    <source>
        <dbReference type="EMBL" id="MCM2370316.1"/>
    </source>
</evidence>
<gene>
    <name evidence="4" type="ORF">NB063_06725</name>
</gene>
<dbReference type="EMBL" id="JAMQBK010000021">
    <property type="protein sequence ID" value="MCM2370316.1"/>
    <property type="molecule type" value="Genomic_DNA"/>
</dbReference>
<organism evidence="4 5">
    <name type="scientific">Aporhodopirellula aestuarii</name>
    <dbReference type="NCBI Taxonomy" id="2950107"/>
    <lineage>
        <taxon>Bacteria</taxon>
        <taxon>Pseudomonadati</taxon>
        <taxon>Planctomycetota</taxon>
        <taxon>Planctomycetia</taxon>
        <taxon>Pirellulales</taxon>
        <taxon>Pirellulaceae</taxon>
        <taxon>Aporhodopirellula</taxon>
    </lineage>
</organism>
<feature type="domain" description="Sialate O-acetylesterase" evidence="3">
    <location>
        <begin position="40"/>
        <end position="286"/>
    </location>
</feature>
<dbReference type="InterPro" id="IPR052940">
    <property type="entry name" value="Carb_Esterase_6"/>
</dbReference>
<proteinExistence type="predicted"/>